<evidence type="ECO:0000256" key="4">
    <source>
        <dbReference type="ARBA" id="ARBA00022679"/>
    </source>
</evidence>
<dbReference type="GO" id="GO:0052381">
    <property type="term" value="F:tRNA dimethylallyltransferase activity"/>
    <property type="evidence" value="ECO:0007669"/>
    <property type="project" value="UniProtKB-UniRule"/>
</dbReference>
<gene>
    <name evidence="10" type="primary">miaA</name>
    <name evidence="14" type="ORF">AWM75_02095</name>
</gene>
<dbReference type="OrthoDB" id="9776390at2"/>
<keyword evidence="7 10" id="KW-0067">ATP-binding</keyword>
<evidence type="ECO:0000313" key="15">
    <source>
        <dbReference type="Proteomes" id="UP000062260"/>
    </source>
</evidence>
<reference evidence="15" key="2">
    <citation type="submission" date="2016-01" db="EMBL/GenBank/DDBJ databases">
        <title>Six Aerococcus type strain genome sequencing and assembly using PacBio and Illumina Hiseq.</title>
        <authorList>
            <person name="Carkaci D."/>
            <person name="Dargis R."/>
            <person name="Nielsen X.C."/>
            <person name="Skovgaard O."/>
            <person name="Fuursted K."/>
            <person name="Christensen J.J."/>
        </authorList>
    </citation>
    <scope>NUCLEOTIDE SEQUENCE [LARGE SCALE GENOMIC DNA]</scope>
    <source>
        <strain evidence="15">CCUG42038B</strain>
    </source>
</reference>
<keyword evidence="5 10" id="KW-0819">tRNA processing</keyword>
<evidence type="ECO:0000256" key="3">
    <source>
        <dbReference type="ARBA" id="ARBA00005842"/>
    </source>
</evidence>
<evidence type="ECO:0000256" key="12">
    <source>
        <dbReference type="RuleBase" id="RU003784"/>
    </source>
</evidence>
<evidence type="ECO:0000256" key="6">
    <source>
        <dbReference type="ARBA" id="ARBA00022741"/>
    </source>
</evidence>
<evidence type="ECO:0000256" key="9">
    <source>
        <dbReference type="ARBA" id="ARBA00049563"/>
    </source>
</evidence>
<feature type="binding site" evidence="10">
    <location>
        <begin position="12"/>
        <end position="17"/>
    </location>
    <ligand>
        <name>substrate</name>
    </ligand>
</feature>
<dbReference type="KEGG" id="auh:AWM75_02095"/>
<comment type="catalytic activity">
    <reaction evidence="9 10 11">
        <text>adenosine(37) in tRNA + dimethylallyl diphosphate = N(6)-dimethylallyladenosine(37) in tRNA + diphosphate</text>
        <dbReference type="Rhea" id="RHEA:26482"/>
        <dbReference type="Rhea" id="RHEA-COMP:10162"/>
        <dbReference type="Rhea" id="RHEA-COMP:10375"/>
        <dbReference type="ChEBI" id="CHEBI:33019"/>
        <dbReference type="ChEBI" id="CHEBI:57623"/>
        <dbReference type="ChEBI" id="CHEBI:74411"/>
        <dbReference type="ChEBI" id="CHEBI:74415"/>
        <dbReference type="EC" id="2.5.1.75"/>
    </reaction>
</comment>
<comment type="cofactor">
    <cofactor evidence="1 10">
        <name>Mg(2+)</name>
        <dbReference type="ChEBI" id="CHEBI:18420"/>
    </cofactor>
</comment>
<dbReference type="EC" id="2.5.1.75" evidence="10"/>
<dbReference type="InterPro" id="IPR039657">
    <property type="entry name" value="Dimethylallyltransferase"/>
</dbReference>
<name>A0A109RGL3_9LACT</name>
<feature type="site" description="Interaction with substrate tRNA" evidence="10">
    <location>
        <position position="101"/>
    </location>
</feature>
<dbReference type="FunFam" id="1.10.20.140:FF:000001">
    <property type="entry name" value="tRNA dimethylallyltransferase"/>
    <property type="match status" value="1"/>
</dbReference>
<dbReference type="PANTHER" id="PTHR11088:SF60">
    <property type="entry name" value="TRNA DIMETHYLALLYLTRANSFERASE"/>
    <property type="match status" value="1"/>
</dbReference>
<dbReference type="Proteomes" id="UP000062260">
    <property type="component" value="Chromosome"/>
</dbReference>
<evidence type="ECO:0000313" key="14">
    <source>
        <dbReference type="EMBL" id="AMB98856.1"/>
    </source>
</evidence>
<evidence type="ECO:0000256" key="8">
    <source>
        <dbReference type="ARBA" id="ARBA00022842"/>
    </source>
</evidence>
<comment type="subunit">
    <text evidence="10">Monomer.</text>
</comment>
<dbReference type="EMBL" id="CP014163">
    <property type="protein sequence ID" value="AMB98856.1"/>
    <property type="molecule type" value="Genomic_DNA"/>
</dbReference>
<dbReference type="Pfam" id="PF01715">
    <property type="entry name" value="IPPT"/>
    <property type="match status" value="1"/>
</dbReference>
<dbReference type="STRING" id="128944.AWM75_02095"/>
<dbReference type="Gene3D" id="1.10.20.140">
    <property type="match status" value="1"/>
</dbReference>
<keyword evidence="4 10" id="KW-0808">Transferase</keyword>
<evidence type="ECO:0000256" key="13">
    <source>
        <dbReference type="RuleBase" id="RU003785"/>
    </source>
</evidence>
<sequence length="315" mass="35703">MREKVIVICGPTAVGKTQLSIQLAKKFDGEVINGDAMQIYQHLDIATAKASLAERQGVPHHLLDIRQVDQNYSVAEFKADGQTKIHEISQRNHLPIVVGGTGLYLEALIYDLSLGNKAAEDPDYRQQLTDYANNHGNQALHDKLQSLDPQAADKIHVNNVRRVIRALEVCKATGQKFSDQQETHHNHQSPYDLFIIGLNTDRQLLYERINQRVDLMLDQGLLDEAQWLLNQDLPADQQSMKAIGYKEIFPYLKGEISLDAASQDLKQASRRYAKRQLTWIRNRLTGVHYYDLVTGRDRLADIEADLDEYLKGGHA</sequence>
<dbReference type="HAMAP" id="MF_00185">
    <property type="entry name" value="IPP_trans"/>
    <property type="match status" value="1"/>
</dbReference>
<evidence type="ECO:0000256" key="11">
    <source>
        <dbReference type="RuleBase" id="RU003783"/>
    </source>
</evidence>
<keyword evidence="6 10" id="KW-0547">Nucleotide-binding</keyword>
<dbReference type="InterPro" id="IPR027417">
    <property type="entry name" value="P-loop_NTPase"/>
</dbReference>
<proteinExistence type="inferred from homology"/>
<keyword evidence="15" id="KW-1185">Reference proteome</keyword>
<dbReference type="GO" id="GO:0006400">
    <property type="term" value="P:tRNA modification"/>
    <property type="evidence" value="ECO:0007669"/>
    <property type="project" value="TreeGrafter"/>
</dbReference>
<feature type="site" description="Interaction with substrate tRNA" evidence="10">
    <location>
        <position position="125"/>
    </location>
</feature>
<protein>
    <recommendedName>
        <fullName evidence="10">tRNA dimethylallyltransferase</fullName>
        <ecNumber evidence="10">2.5.1.75</ecNumber>
    </recommendedName>
    <alternativeName>
        <fullName evidence="10">Dimethylallyl diphosphate:tRNA dimethylallyltransferase</fullName>
        <shortName evidence="10">DMAPP:tRNA dimethylallyltransferase</shortName>
        <shortName evidence="10">DMATase</shortName>
    </alternativeName>
    <alternativeName>
        <fullName evidence="10">Isopentenyl-diphosphate:tRNA isopentenyltransferase</fullName>
        <shortName evidence="10">IPP transferase</shortName>
        <shortName evidence="10">IPPT</shortName>
        <shortName evidence="10">IPTase</shortName>
    </alternativeName>
</protein>
<dbReference type="Gene3D" id="3.40.50.300">
    <property type="entry name" value="P-loop containing nucleotide triphosphate hydrolases"/>
    <property type="match status" value="1"/>
</dbReference>
<feature type="binding site" evidence="10">
    <location>
        <begin position="10"/>
        <end position="17"/>
    </location>
    <ligand>
        <name>ATP</name>
        <dbReference type="ChEBI" id="CHEBI:30616"/>
    </ligand>
</feature>
<evidence type="ECO:0000256" key="10">
    <source>
        <dbReference type="HAMAP-Rule" id="MF_00185"/>
    </source>
</evidence>
<dbReference type="AlphaFoldDB" id="A0A109RGL3"/>
<dbReference type="PANTHER" id="PTHR11088">
    <property type="entry name" value="TRNA DIMETHYLALLYLTRANSFERASE"/>
    <property type="match status" value="1"/>
</dbReference>
<accession>A0A109RGL3</accession>
<evidence type="ECO:0000256" key="5">
    <source>
        <dbReference type="ARBA" id="ARBA00022694"/>
    </source>
</evidence>
<comment type="function">
    <text evidence="2 10 12">Catalyzes the transfer of a dimethylallyl group onto the adenine at position 37 in tRNAs that read codons beginning with uridine, leading to the formation of N6-(dimethylallyl)adenosine (i(6)A).</text>
</comment>
<evidence type="ECO:0000256" key="1">
    <source>
        <dbReference type="ARBA" id="ARBA00001946"/>
    </source>
</evidence>
<dbReference type="RefSeq" id="WP_067977651.1">
    <property type="nucleotide sequence ID" value="NZ_CP014163.1"/>
</dbReference>
<evidence type="ECO:0000256" key="2">
    <source>
        <dbReference type="ARBA" id="ARBA00003213"/>
    </source>
</evidence>
<keyword evidence="8 10" id="KW-0460">Magnesium</keyword>
<reference evidence="14 15" key="1">
    <citation type="journal article" date="2016" name="Genome Announc.">
        <title>Complete Genome Sequences of Aerococcus christensenii CCUG 28831T, Aerococcus sanguinicola CCUG 43001T, Aerococcus urinae CCUG 36881T, Aerococcus urinaeequi CCUG 28094T, Aerococcus urinaehominis CCUG 42038 BT, and Aerococcus viridans CCUG 4311T.</title>
        <authorList>
            <person name="Carkaci D."/>
            <person name="Dargis R."/>
            <person name="Nielsen X.C."/>
            <person name="Skovgaard O."/>
            <person name="Fuursted K."/>
            <person name="Christensen J.J."/>
        </authorList>
    </citation>
    <scope>NUCLEOTIDE SEQUENCE [LARGE SCALE GENOMIC DNA]</scope>
    <source>
        <strain evidence="14 15">CCUG42038B</strain>
    </source>
</reference>
<dbReference type="NCBIfam" id="TIGR00174">
    <property type="entry name" value="miaA"/>
    <property type="match status" value="1"/>
</dbReference>
<comment type="caution">
    <text evidence="10">Lacks conserved residue(s) required for the propagation of feature annotation.</text>
</comment>
<dbReference type="GO" id="GO:0005524">
    <property type="term" value="F:ATP binding"/>
    <property type="evidence" value="ECO:0007669"/>
    <property type="project" value="UniProtKB-UniRule"/>
</dbReference>
<dbReference type="SUPFAM" id="SSF52540">
    <property type="entry name" value="P-loop containing nucleoside triphosphate hydrolases"/>
    <property type="match status" value="2"/>
</dbReference>
<evidence type="ECO:0000256" key="7">
    <source>
        <dbReference type="ARBA" id="ARBA00022840"/>
    </source>
</evidence>
<organism evidence="14 15">
    <name type="scientific">Aerococcus urinaehominis</name>
    <dbReference type="NCBI Taxonomy" id="128944"/>
    <lineage>
        <taxon>Bacteria</taxon>
        <taxon>Bacillati</taxon>
        <taxon>Bacillota</taxon>
        <taxon>Bacilli</taxon>
        <taxon>Lactobacillales</taxon>
        <taxon>Aerococcaceae</taxon>
        <taxon>Aerococcus</taxon>
    </lineage>
</organism>
<comment type="similarity">
    <text evidence="3 10 13">Belongs to the IPP transferase family.</text>
</comment>
<dbReference type="InterPro" id="IPR018022">
    <property type="entry name" value="IPT"/>
</dbReference>